<dbReference type="Proteomes" id="UP000001542">
    <property type="component" value="Unassembled WGS sequence"/>
</dbReference>
<dbReference type="InterPro" id="IPR018783">
    <property type="entry name" value="TF_ENY2"/>
</dbReference>
<keyword evidence="1" id="KW-0811">Translocation</keyword>
<organism evidence="2 3">
    <name type="scientific">Trichomonas vaginalis (strain ATCC PRA-98 / G3)</name>
    <dbReference type="NCBI Taxonomy" id="412133"/>
    <lineage>
        <taxon>Eukaryota</taxon>
        <taxon>Metamonada</taxon>
        <taxon>Parabasalia</taxon>
        <taxon>Trichomonadida</taxon>
        <taxon>Trichomonadidae</taxon>
        <taxon>Trichomonas</taxon>
    </lineage>
</organism>
<keyword evidence="3" id="KW-1185">Reference proteome</keyword>
<gene>
    <name evidence="2" type="ORF">TVAG_230760</name>
</gene>
<proteinExistence type="inferred from homology"/>
<dbReference type="GO" id="GO:0070390">
    <property type="term" value="C:transcription export complex 2"/>
    <property type="evidence" value="ECO:0007669"/>
    <property type="project" value="UniProtKB-UniRule"/>
</dbReference>
<dbReference type="PANTHER" id="PTHR12514">
    <property type="entry name" value="ENHANCER OF YELLOW 2 TRANSCRIPTION FACTOR"/>
    <property type="match status" value="1"/>
</dbReference>
<sequence>MSASSQSKPDPIRWENVPETEIRADAEAALEMSGKTKEIRQFLSQNRAIEDWRKEIRELCRNMINEIGIDNVNPDMLYDLLAAQGHDQLPAEVVTEVTTRIKTFLNTQFEEHP</sequence>
<dbReference type="GO" id="GO:0006368">
    <property type="term" value="P:transcription elongation by RNA polymerase II"/>
    <property type="evidence" value="ECO:0007669"/>
    <property type="project" value="UniProtKB-UniRule"/>
</dbReference>
<evidence type="ECO:0000313" key="2">
    <source>
        <dbReference type="EMBL" id="EAY09116.1"/>
    </source>
</evidence>
<dbReference type="EMBL" id="DS113364">
    <property type="protein sequence ID" value="EAY09116.1"/>
    <property type="molecule type" value="Genomic_DNA"/>
</dbReference>
<dbReference type="GO" id="GO:0005643">
    <property type="term" value="C:nuclear pore"/>
    <property type="evidence" value="ECO:0007669"/>
    <property type="project" value="UniProtKB-UniRule"/>
</dbReference>
<dbReference type="GO" id="GO:0071819">
    <property type="term" value="C:DUBm complex"/>
    <property type="evidence" value="ECO:0000318"/>
    <property type="project" value="GO_Central"/>
</dbReference>
<dbReference type="RefSeq" id="XP_001321339.1">
    <property type="nucleotide sequence ID" value="XM_001321304.1"/>
</dbReference>
<keyword evidence="1" id="KW-0804">Transcription</keyword>
<dbReference type="GO" id="GO:0015031">
    <property type="term" value="P:protein transport"/>
    <property type="evidence" value="ECO:0007669"/>
    <property type="project" value="UniProtKB-KW"/>
</dbReference>
<dbReference type="VEuPathDB" id="TrichDB:TVAGG3_0890040"/>
<keyword evidence="1" id="KW-0539">Nucleus</keyword>
<dbReference type="SMR" id="A2EE04"/>
<dbReference type="GO" id="GO:0005654">
    <property type="term" value="C:nucleoplasm"/>
    <property type="evidence" value="ECO:0007669"/>
    <property type="project" value="UniProtKB-SubCell"/>
</dbReference>
<evidence type="ECO:0000313" key="3">
    <source>
        <dbReference type="Proteomes" id="UP000001542"/>
    </source>
</evidence>
<keyword evidence="1" id="KW-0813">Transport</keyword>
<dbReference type="Pfam" id="PF10163">
    <property type="entry name" value="EnY2"/>
    <property type="match status" value="1"/>
</dbReference>
<dbReference type="GO" id="GO:0003682">
    <property type="term" value="F:chromatin binding"/>
    <property type="evidence" value="ECO:0000318"/>
    <property type="project" value="GO_Central"/>
</dbReference>
<comment type="subcellular location">
    <subcellularLocation>
        <location evidence="1">Nucleus</location>
        <location evidence="1">Nucleoplasm</location>
    </subcellularLocation>
</comment>
<accession>A2EE04</accession>
<dbReference type="GO" id="GO:0003713">
    <property type="term" value="F:transcription coactivator activity"/>
    <property type="evidence" value="ECO:0000318"/>
    <property type="project" value="GO_Central"/>
</dbReference>
<dbReference type="VEuPathDB" id="TrichDB:TVAG_230760"/>
<dbReference type="GO" id="GO:0006325">
    <property type="term" value="P:chromatin organization"/>
    <property type="evidence" value="ECO:0007669"/>
    <property type="project" value="UniProtKB-KW"/>
</dbReference>
<keyword evidence="1" id="KW-0509">mRNA transport</keyword>
<dbReference type="Gene3D" id="1.10.246.140">
    <property type="match status" value="1"/>
</dbReference>
<keyword evidence="1" id="KW-0805">Transcription regulation</keyword>
<dbReference type="HAMAP" id="MF_03046">
    <property type="entry name" value="ENY2_Sus1"/>
    <property type="match status" value="1"/>
</dbReference>
<protein>
    <recommendedName>
        <fullName evidence="1">Transcription and mRNA export factor ENY2</fullName>
    </recommendedName>
    <alternativeName>
        <fullName evidence="1">Enhancer of yellow 2 transcription factor homolog</fullName>
    </alternativeName>
</protein>
<comment type="similarity">
    <text evidence="1">Belongs to the ENY2 family.</text>
</comment>
<dbReference type="InterPro" id="IPR038212">
    <property type="entry name" value="TF_EnY2_sf"/>
</dbReference>
<reference evidence="2" key="2">
    <citation type="journal article" date="2007" name="Science">
        <title>Draft genome sequence of the sexually transmitted pathogen Trichomonas vaginalis.</title>
        <authorList>
            <person name="Carlton J.M."/>
            <person name="Hirt R.P."/>
            <person name="Silva J.C."/>
            <person name="Delcher A.L."/>
            <person name="Schatz M."/>
            <person name="Zhao Q."/>
            <person name="Wortman J.R."/>
            <person name="Bidwell S.L."/>
            <person name="Alsmark U.C.M."/>
            <person name="Besteiro S."/>
            <person name="Sicheritz-Ponten T."/>
            <person name="Noel C.J."/>
            <person name="Dacks J.B."/>
            <person name="Foster P.G."/>
            <person name="Simillion C."/>
            <person name="Van de Peer Y."/>
            <person name="Miranda-Saavedra D."/>
            <person name="Barton G.J."/>
            <person name="Westrop G.D."/>
            <person name="Mueller S."/>
            <person name="Dessi D."/>
            <person name="Fiori P.L."/>
            <person name="Ren Q."/>
            <person name="Paulsen I."/>
            <person name="Zhang H."/>
            <person name="Bastida-Corcuera F.D."/>
            <person name="Simoes-Barbosa A."/>
            <person name="Brown M.T."/>
            <person name="Hayes R.D."/>
            <person name="Mukherjee M."/>
            <person name="Okumura C.Y."/>
            <person name="Schneider R."/>
            <person name="Smith A.J."/>
            <person name="Vanacova S."/>
            <person name="Villalvazo M."/>
            <person name="Haas B.J."/>
            <person name="Pertea M."/>
            <person name="Feldblyum T.V."/>
            <person name="Utterback T.R."/>
            <person name="Shu C.L."/>
            <person name="Osoegawa K."/>
            <person name="de Jong P.J."/>
            <person name="Hrdy I."/>
            <person name="Horvathova L."/>
            <person name="Zubacova Z."/>
            <person name="Dolezal P."/>
            <person name="Malik S.B."/>
            <person name="Logsdon J.M. Jr."/>
            <person name="Henze K."/>
            <person name="Gupta A."/>
            <person name="Wang C.C."/>
            <person name="Dunne R.L."/>
            <person name="Upcroft J.A."/>
            <person name="Upcroft P."/>
            <person name="White O."/>
            <person name="Salzberg S.L."/>
            <person name="Tang P."/>
            <person name="Chiu C.-H."/>
            <person name="Lee Y.-S."/>
            <person name="Embley T.M."/>
            <person name="Coombs G.H."/>
            <person name="Mottram J.C."/>
            <person name="Tachezy J."/>
            <person name="Fraser-Liggett C.M."/>
            <person name="Johnson P.J."/>
        </authorList>
    </citation>
    <scope>NUCLEOTIDE SEQUENCE [LARGE SCALE GENOMIC DNA]</scope>
    <source>
        <strain evidence="2">G3</strain>
    </source>
</reference>
<dbReference type="InParanoid" id="A2EE04"/>
<dbReference type="FunFam" id="1.10.246.140:FF:000012">
    <property type="entry name" value="Transcription and mRNA export factor ENY2"/>
    <property type="match status" value="1"/>
</dbReference>
<keyword evidence="1" id="KW-0010">Activator</keyword>
<dbReference type="STRING" id="5722.A2EE04"/>
<dbReference type="GO" id="GO:0006357">
    <property type="term" value="P:regulation of transcription by RNA polymerase II"/>
    <property type="evidence" value="ECO:0000318"/>
    <property type="project" value="GO_Central"/>
</dbReference>
<reference evidence="2" key="1">
    <citation type="submission" date="2006-10" db="EMBL/GenBank/DDBJ databases">
        <authorList>
            <person name="Amadeo P."/>
            <person name="Zhao Q."/>
            <person name="Wortman J."/>
            <person name="Fraser-Liggett C."/>
            <person name="Carlton J."/>
        </authorList>
    </citation>
    <scope>NUCLEOTIDE SEQUENCE</scope>
    <source>
        <strain evidence="2">G3</strain>
    </source>
</reference>
<comment type="subunit">
    <text evidence="1">Component of the nuclear pore complex (NPC)-associated TREX-2 complex (transcription and export complex 2). Component of the SAGA transcription coactivator-HAT complex. Within the SAGA complex, participates to a subcomplex of SAGA called the DUB module (deubiquitination module).</text>
</comment>
<comment type="function">
    <text evidence="1">Involved in mRNA export coupled transcription activation by association with both the TREX-2 and the SAGA complexes. The transcription regulatory histone acetylation (HAT) complex SAGA is a multiprotein complex that activates transcription by remodeling chromatin and mediating histone acetylation and deubiquitination. Within the SAGA complex, participates to a subcomplex that specifically deubiquitinates histones. The SAGA complex is recruited to specific gene promoters by activators, where it is required for transcription. The TREX-2 complex functions in docking export-competent ribonucleoprotein particles (mRNPs) to the nuclear entrance of the nuclear pore complex (nuclear basket). TREX-2 participates in mRNA export and accurate chromatin positioning in the nucleus by tethering genes to the nuclear periphery.</text>
</comment>
<dbReference type="GO" id="GO:0000124">
    <property type="term" value="C:SAGA complex"/>
    <property type="evidence" value="ECO:0000318"/>
    <property type="project" value="GO_Central"/>
</dbReference>
<keyword evidence="1" id="KW-0653">Protein transport</keyword>
<dbReference type="AlphaFoldDB" id="A2EE04"/>
<dbReference type="KEGG" id="tva:4767032"/>
<dbReference type="OrthoDB" id="6221744at2759"/>
<keyword evidence="1" id="KW-0156">Chromatin regulator</keyword>
<evidence type="ECO:0000256" key="1">
    <source>
        <dbReference type="HAMAP-Rule" id="MF_03046"/>
    </source>
</evidence>
<dbReference type="GO" id="GO:0016973">
    <property type="term" value="P:poly(A)+ mRNA export from nucleus"/>
    <property type="evidence" value="ECO:0000318"/>
    <property type="project" value="GO_Central"/>
</dbReference>
<name>A2EE04_TRIV3</name>